<proteinExistence type="inferred from homology"/>
<dbReference type="PRINTS" id="PR00502">
    <property type="entry name" value="NUDIXFAMILY"/>
</dbReference>
<dbReference type="InterPro" id="IPR020476">
    <property type="entry name" value="Nudix_hydrolase"/>
</dbReference>
<evidence type="ECO:0000256" key="1">
    <source>
        <dbReference type="ARBA" id="ARBA00001946"/>
    </source>
</evidence>
<evidence type="ECO:0000256" key="2">
    <source>
        <dbReference type="ARBA" id="ARBA00005582"/>
    </source>
</evidence>
<dbReference type="SUPFAM" id="SSF55811">
    <property type="entry name" value="Nudix"/>
    <property type="match status" value="1"/>
</dbReference>
<name>A0A0D7CN70_9ACTN</name>
<dbReference type="InterPro" id="IPR015797">
    <property type="entry name" value="NUDIX_hydrolase-like_dom_sf"/>
</dbReference>
<reference evidence="6 7" key="1">
    <citation type="submission" date="2014-09" db="EMBL/GenBank/DDBJ databases">
        <title>Draft genome sequence of Streptomyces natalensis ATCC 27448, producer of the antifungal pimaricin.</title>
        <authorList>
            <person name="Mendes M.V."/>
            <person name="Beites T."/>
            <person name="Pires S."/>
            <person name="Santos C.L."/>
            <person name="Moradas-Ferreira P."/>
        </authorList>
    </citation>
    <scope>NUCLEOTIDE SEQUENCE [LARGE SCALE GENOMIC DNA]</scope>
    <source>
        <strain evidence="6 7">ATCC 27448</strain>
    </source>
</reference>
<dbReference type="InterPro" id="IPR020084">
    <property type="entry name" value="NUDIX_hydrolase_CS"/>
</dbReference>
<gene>
    <name evidence="6" type="ORF">SNA_17935</name>
</gene>
<dbReference type="PANTHER" id="PTHR43046:SF14">
    <property type="entry name" value="MUTT_NUDIX FAMILY PROTEIN"/>
    <property type="match status" value="1"/>
</dbReference>
<evidence type="ECO:0000256" key="3">
    <source>
        <dbReference type="ARBA" id="ARBA00022801"/>
    </source>
</evidence>
<evidence type="ECO:0000313" key="7">
    <source>
        <dbReference type="Proteomes" id="UP000032458"/>
    </source>
</evidence>
<accession>A0A0D7CN70</accession>
<dbReference type="PROSITE" id="PS00893">
    <property type="entry name" value="NUDIX_BOX"/>
    <property type="match status" value="1"/>
</dbReference>
<protein>
    <submittedName>
        <fullName evidence="6">NUDIX hydrolase</fullName>
    </submittedName>
</protein>
<dbReference type="InterPro" id="IPR000086">
    <property type="entry name" value="NUDIX_hydrolase_dom"/>
</dbReference>
<feature type="domain" description="Nudix hydrolase" evidence="5">
    <location>
        <begin position="7"/>
        <end position="131"/>
    </location>
</feature>
<dbReference type="CDD" id="cd02883">
    <property type="entry name" value="NUDIX_Hydrolase"/>
    <property type="match status" value="1"/>
</dbReference>
<keyword evidence="7" id="KW-1185">Reference proteome</keyword>
<dbReference type="Pfam" id="PF00293">
    <property type="entry name" value="NUDIX"/>
    <property type="match status" value="1"/>
</dbReference>
<evidence type="ECO:0000259" key="5">
    <source>
        <dbReference type="PROSITE" id="PS51462"/>
    </source>
</evidence>
<evidence type="ECO:0000313" key="6">
    <source>
        <dbReference type="EMBL" id="KIZ16867.1"/>
    </source>
</evidence>
<evidence type="ECO:0000256" key="4">
    <source>
        <dbReference type="RuleBase" id="RU003476"/>
    </source>
</evidence>
<dbReference type="Gene3D" id="3.90.79.10">
    <property type="entry name" value="Nucleoside Triphosphate Pyrophosphohydrolase"/>
    <property type="match status" value="1"/>
</dbReference>
<dbReference type="PATRIC" id="fig|1240678.4.peg.3775"/>
<organism evidence="6 7">
    <name type="scientific">Streptomyces natalensis ATCC 27448</name>
    <dbReference type="NCBI Taxonomy" id="1240678"/>
    <lineage>
        <taxon>Bacteria</taxon>
        <taxon>Bacillati</taxon>
        <taxon>Actinomycetota</taxon>
        <taxon>Actinomycetes</taxon>
        <taxon>Kitasatosporales</taxon>
        <taxon>Streptomycetaceae</taxon>
        <taxon>Streptomyces</taxon>
    </lineage>
</organism>
<dbReference type="AlphaFoldDB" id="A0A0D7CN70"/>
<keyword evidence="3 4" id="KW-0378">Hydrolase</keyword>
<comment type="similarity">
    <text evidence="2 4">Belongs to the Nudix hydrolase family.</text>
</comment>
<dbReference type="GO" id="GO:0016787">
    <property type="term" value="F:hydrolase activity"/>
    <property type="evidence" value="ECO:0007669"/>
    <property type="project" value="UniProtKB-KW"/>
</dbReference>
<dbReference type="PROSITE" id="PS51462">
    <property type="entry name" value="NUDIX"/>
    <property type="match status" value="1"/>
</dbReference>
<dbReference type="EMBL" id="JRKI01000026">
    <property type="protein sequence ID" value="KIZ16867.1"/>
    <property type="molecule type" value="Genomic_DNA"/>
</dbReference>
<comment type="caution">
    <text evidence="6">The sequence shown here is derived from an EMBL/GenBank/DDBJ whole genome shotgun (WGS) entry which is preliminary data.</text>
</comment>
<comment type="cofactor">
    <cofactor evidence="1">
        <name>Mg(2+)</name>
        <dbReference type="ChEBI" id="CHEBI:18420"/>
    </cofactor>
</comment>
<dbReference type="Proteomes" id="UP000032458">
    <property type="component" value="Unassembled WGS sequence"/>
</dbReference>
<dbReference type="PANTHER" id="PTHR43046">
    <property type="entry name" value="GDP-MANNOSE MANNOSYL HYDROLASE"/>
    <property type="match status" value="1"/>
</dbReference>
<sequence>MVRVTMPDQPIAAAVIVRGCRVLLVRRAVEEGDLRWQFPAGKLEAGETAEHAAVRETEEEAGLTVEAVKTLGSRMHPKTGRLMHYVACSPVSGEAHVADEEELAEVAWVAHGEIPEYVPYGLFEPVQAYLDGELSET</sequence>